<dbReference type="Gene3D" id="2.60.120.10">
    <property type="entry name" value="Jelly Rolls"/>
    <property type="match status" value="1"/>
</dbReference>
<dbReference type="SUPFAM" id="SSF51206">
    <property type="entry name" value="cAMP-binding domain-like"/>
    <property type="match status" value="1"/>
</dbReference>
<dbReference type="Pfam" id="PF00027">
    <property type="entry name" value="cNMP_binding"/>
    <property type="match status" value="1"/>
</dbReference>
<dbReference type="InterPro" id="IPR018490">
    <property type="entry name" value="cNMP-bd_dom_sf"/>
</dbReference>
<proteinExistence type="predicted"/>
<evidence type="ECO:0000259" key="1">
    <source>
        <dbReference type="Pfam" id="PF00027"/>
    </source>
</evidence>
<accession>A0ABQ1MCY8</accession>
<sequence>MFDHFYHFWKHYCPDIRDIARAYLATHHRMVMYRRGEVIKVPDDYFPYLCIVLDGTVGGYQYNRSGKRSLRELLLPMDFFTGTEHTFSDRKASVEFVALRATTSLQITIADARKAQSLFFEVSELFHVLKQRKILRLRKLVALYQEDRYYDRYALFRELLPDVATTLTNGTQAELLHMSLGHLKKLKKRYVEEE</sequence>
<dbReference type="InterPro" id="IPR000595">
    <property type="entry name" value="cNMP-bd_dom"/>
</dbReference>
<keyword evidence="3" id="KW-1185">Reference proteome</keyword>
<evidence type="ECO:0000313" key="2">
    <source>
        <dbReference type="EMBL" id="GGC38497.1"/>
    </source>
</evidence>
<comment type="caution">
    <text evidence="2">The sequence shown here is derived from an EMBL/GenBank/DDBJ whole genome shotgun (WGS) entry which is preliminary data.</text>
</comment>
<organism evidence="2 3">
    <name type="scientific">Parapedobacter defluvii</name>
    <dbReference type="NCBI Taxonomy" id="2045106"/>
    <lineage>
        <taxon>Bacteria</taxon>
        <taxon>Pseudomonadati</taxon>
        <taxon>Bacteroidota</taxon>
        <taxon>Sphingobacteriia</taxon>
        <taxon>Sphingobacteriales</taxon>
        <taxon>Sphingobacteriaceae</taxon>
        <taxon>Parapedobacter</taxon>
    </lineage>
</organism>
<protein>
    <recommendedName>
        <fullName evidence="1">Cyclic nucleotide-binding domain-containing protein</fullName>
    </recommendedName>
</protein>
<feature type="domain" description="Cyclic nucleotide-binding" evidence="1">
    <location>
        <begin position="32"/>
        <end position="111"/>
    </location>
</feature>
<dbReference type="EMBL" id="BMIK01000013">
    <property type="protein sequence ID" value="GGC38497.1"/>
    <property type="molecule type" value="Genomic_DNA"/>
</dbReference>
<evidence type="ECO:0000313" key="3">
    <source>
        <dbReference type="Proteomes" id="UP000597338"/>
    </source>
</evidence>
<dbReference type="InterPro" id="IPR014710">
    <property type="entry name" value="RmlC-like_jellyroll"/>
</dbReference>
<name>A0ABQ1MCY8_9SPHI</name>
<gene>
    <name evidence="2" type="ORF">GCM10011386_33250</name>
</gene>
<reference evidence="3" key="1">
    <citation type="journal article" date="2019" name="Int. J. Syst. Evol. Microbiol.">
        <title>The Global Catalogue of Microorganisms (GCM) 10K type strain sequencing project: providing services to taxonomists for standard genome sequencing and annotation.</title>
        <authorList>
            <consortium name="The Broad Institute Genomics Platform"/>
            <consortium name="The Broad Institute Genome Sequencing Center for Infectious Disease"/>
            <person name="Wu L."/>
            <person name="Ma J."/>
        </authorList>
    </citation>
    <scope>NUCLEOTIDE SEQUENCE [LARGE SCALE GENOMIC DNA]</scope>
    <source>
        <strain evidence="3">CGMCC 1.15342</strain>
    </source>
</reference>
<dbReference type="Proteomes" id="UP000597338">
    <property type="component" value="Unassembled WGS sequence"/>
</dbReference>